<protein>
    <submittedName>
        <fullName evidence="1">Uncharacterized protein</fullName>
    </submittedName>
</protein>
<reference evidence="1 2" key="1">
    <citation type="submission" date="2008-03" db="EMBL/GenBank/DDBJ databases">
        <title>The Genome Sequence of Verticillium dahliae VdLs.17.</title>
        <authorList>
            <consortium name="The Broad Institute Genome Sequencing Platform"/>
            <person name="Ma L.-J.J."/>
            <person name="Klosterman S.J."/>
            <person name="Subbarao K."/>
            <person name="Dobinson K."/>
            <person name="Veronese P."/>
            <person name="Kang S."/>
            <person name="Gold S.E."/>
            <person name="Young S."/>
            <person name="Jaffe D."/>
            <person name="Gnerre S."/>
            <person name="Berlin A."/>
            <person name="Heiman D."/>
            <person name="Hepburn T."/>
            <person name="Sykes S."/>
            <person name="Alvarado L."/>
            <person name="Kodira C.D."/>
            <person name="Lander E."/>
            <person name="Galagan J."/>
            <person name="Nusbaum C."/>
            <person name="Birren B."/>
        </authorList>
    </citation>
    <scope>NUCLEOTIDE SEQUENCE [LARGE SCALE GENOMIC DNA]</scope>
    <source>
        <strain evidence="2">VdLs.17 / ATCC MYA-4575 / FGSC 10137</strain>
    </source>
</reference>
<dbReference type="GeneID" id="20701984"/>
<dbReference type="HOGENOM" id="CLU_2943599_0_0_1"/>
<evidence type="ECO:0000313" key="1">
    <source>
        <dbReference type="EMBL" id="EGY13839.1"/>
    </source>
</evidence>
<dbReference type="Proteomes" id="UP000001611">
    <property type="component" value="Chromosome 2"/>
</dbReference>
<dbReference type="InParanoid" id="G2WQ79"/>
<gene>
    <name evidence="1" type="ORF">VDAG_00521</name>
</gene>
<dbReference type="EMBL" id="DS572695">
    <property type="protein sequence ID" value="EGY13839.1"/>
    <property type="molecule type" value="Genomic_DNA"/>
</dbReference>
<accession>G2WQ79</accession>
<evidence type="ECO:0000313" key="2">
    <source>
        <dbReference type="Proteomes" id="UP000001611"/>
    </source>
</evidence>
<dbReference type="RefSeq" id="XP_009650193.1">
    <property type="nucleotide sequence ID" value="XM_009651898.1"/>
</dbReference>
<dbReference type="KEGG" id="vda:VDAG_00521"/>
<proteinExistence type="predicted"/>
<dbReference type="AlphaFoldDB" id="G2WQ79"/>
<sequence length="60" mass="6370">MWRGGTCRTEMSVACESDIREVDAQGSHILLLYPPIVKFAAECVDGIVGGSVGRLACVVC</sequence>
<organism evidence="1 2">
    <name type="scientific">Verticillium dahliae (strain VdLs.17 / ATCC MYA-4575 / FGSC 10137)</name>
    <name type="common">Verticillium wilt</name>
    <dbReference type="NCBI Taxonomy" id="498257"/>
    <lineage>
        <taxon>Eukaryota</taxon>
        <taxon>Fungi</taxon>
        <taxon>Dikarya</taxon>
        <taxon>Ascomycota</taxon>
        <taxon>Pezizomycotina</taxon>
        <taxon>Sordariomycetes</taxon>
        <taxon>Hypocreomycetidae</taxon>
        <taxon>Glomerellales</taxon>
        <taxon>Plectosphaerellaceae</taxon>
        <taxon>Verticillium</taxon>
    </lineage>
</organism>
<keyword evidence="2" id="KW-1185">Reference proteome</keyword>
<name>G2WQ79_VERDV</name>